<dbReference type="EMBL" id="LGRX02015975">
    <property type="protein sequence ID" value="KAK3262757.1"/>
    <property type="molecule type" value="Genomic_DNA"/>
</dbReference>
<feature type="compositionally biased region" description="Basic and acidic residues" evidence="2">
    <location>
        <begin position="877"/>
        <end position="897"/>
    </location>
</feature>
<feature type="compositionally biased region" description="Basic and acidic residues" evidence="2">
    <location>
        <begin position="519"/>
        <end position="550"/>
    </location>
</feature>
<feature type="coiled-coil region" evidence="1">
    <location>
        <begin position="1772"/>
        <end position="1799"/>
    </location>
</feature>
<feature type="compositionally biased region" description="Basic and acidic residues" evidence="2">
    <location>
        <begin position="452"/>
        <end position="467"/>
    </location>
</feature>
<feature type="coiled-coil region" evidence="1">
    <location>
        <begin position="1472"/>
        <end position="1499"/>
    </location>
</feature>
<accession>A0AAE0KVZ2</accession>
<keyword evidence="4" id="KW-1185">Reference proteome</keyword>
<feature type="compositionally biased region" description="Basic residues" evidence="2">
    <location>
        <begin position="2345"/>
        <end position="2354"/>
    </location>
</feature>
<feature type="region of interest" description="Disordered" evidence="2">
    <location>
        <begin position="2469"/>
        <end position="2521"/>
    </location>
</feature>
<feature type="region of interest" description="Disordered" evidence="2">
    <location>
        <begin position="911"/>
        <end position="940"/>
    </location>
</feature>
<organism evidence="3 4">
    <name type="scientific">Cymbomonas tetramitiformis</name>
    <dbReference type="NCBI Taxonomy" id="36881"/>
    <lineage>
        <taxon>Eukaryota</taxon>
        <taxon>Viridiplantae</taxon>
        <taxon>Chlorophyta</taxon>
        <taxon>Pyramimonadophyceae</taxon>
        <taxon>Pyramimonadales</taxon>
        <taxon>Pyramimonadaceae</taxon>
        <taxon>Cymbomonas</taxon>
    </lineage>
</organism>
<feature type="compositionally biased region" description="Basic and acidic residues" evidence="2">
    <location>
        <begin position="405"/>
        <end position="425"/>
    </location>
</feature>
<keyword evidence="1" id="KW-0175">Coiled coil</keyword>
<feature type="region of interest" description="Disordered" evidence="2">
    <location>
        <begin position="960"/>
        <end position="1022"/>
    </location>
</feature>
<feature type="coiled-coil region" evidence="1">
    <location>
        <begin position="2098"/>
        <end position="2167"/>
    </location>
</feature>
<evidence type="ECO:0000256" key="1">
    <source>
        <dbReference type="SAM" id="Coils"/>
    </source>
</evidence>
<feature type="coiled-coil region" evidence="1">
    <location>
        <begin position="2017"/>
        <end position="2044"/>
    </location>
</feature>
<feature type="coiled-coil region" evidence="1">
    <location>
        <begin position="1531"/>
        <end position="1558"/>
    </location>
</feature>
<feature type="compositionally biased region" description="Low complexity" evidence="2">
    <location>
        <begin position="911"/>
        <end position="923"/>
    </location>
</feature>
<comment type="caution">
    <text evidence="3">The sequence shown here is derived from an EMBL/GenBank/DDBJ whole genome shotgun (WGS) entry which is preliminary data.</text>
</comment>
<feature type="compositionally biased region" description="Low complexity" evidence="2">
    <location>
        <begin position="439"/>
        <end position="451"/>
    </location>
</feature>
<feature type="compositionally biased region" description="Basic and acidic residues" evidence="2">
    <location>
        <begin position="831"/>
        <end position="854"/>
    </location>
</feature>
<feature type="coiled-coil region" evidence="1">
    <location>
        <begin position="52"/>
        <end position="86"/>
    </location>
</feature>
<feature type="region of interest" description="Disordered" evidence="2">
    <location>
        <begin position="488"/>
        <end position="550"/>
    </location>
</feature>
<evidence type="ECO:0000313" key="3">
    <source>
        <dbReference type="EMBL" id="KAK3262757.1"/>
    </source>
</evidence>
<feature type="region of interest" description="Disordered" evidence="2">
    <location>
        <begin position="2280"/>
        <end position="2354"/>
    </location>
</feature>
<feature type="coiled-coil region" evidence="1">
    <location>
        <begin position="1408"/>
        <end position="1435"/>
    </location>
</feature>
<proteinExistence type="predicted"/>
<feature type="coiled-coil region" evidence="1">
    <location>
        <begin position="2208"/>
        <end position="2270"/>
    </location>
</feature>
<feature type="region of interest" description="Disordered" evidence="2">
    <location>
        <begin position="347"/>
        <end position="386"/>
    </location>
</feature>
<feature type="region of interest" description="Disordered" evidence="2">
    <location>
        <begin position="799"/>
        <end position="858"/>
    </location>
</feature>
<reference evidence="3 4" key="1">
    <citation type="journal article" date="2015" name="Genome Biol. Evol.">
        <title>Comparative Genomics of a Bacterivorous Green Alga Reveals Evolutionary Causalities and Consequences of Phago-Mixotrophic Mode of Nutrition.</title>
        <authorList>
            <person name="Burns J.A."/>
            <person name="Paasch A."/>
            <person name="Narechania A."/>
            <person name="Kim E."/>
        </authorList>
    </citation>
    <scope>NUCLEOTIDE SEQUENCE [LARGE SCALE GENOMIC DNA]</scope>
    <source>
        <strain evidence="3 4">PLY_AMNH</strain>
    </source>
</reference>
<feature type="compositionally biased region" description="Basic and acidic residues" evidence="2">
    <location>
        <begin position="2494"/>
        <end position="2521"/>
    </location>
</feature>
<feature type="region of interest" description="Disordered" evidence="2">
    <location>
        <begin position="877"/>
        <end position="899"/>
    </location>
</feature>
<feature type="compositionally biased region" description="Basic and acidic residues" evidence="2">
    <location>
        <begin position="803"/>
        <end position="813"/>
    </location>
</feature>
<gene>
    <name evidence="3" type="ORF">CYMTET_28403</name>
</gene>
<name>A0AAE0KVZ2_9CHLO</name>
<feature type="compositionally biased region" description="Basic and acidic residues" evidence="2">
    <location>
        <begin position="991"/>
        <end position="1022"/>
    </location>
</feature>
<evidence type="ECO:0000313" key="4">
    <source>
        <dbReference type="Proteomes" id="UP001190700"/>
    </source>
</evidence>
<feature type="region of interest" description="Disordered" evidence="2">
    <location>
        <begin position="439"/>
        <end position="468"/>
    </location>
</feature>
<sequence>METNMLDWLTGGNWFNMCDTGLEQNLYDESTMQTPREYTRYFDSRMASTLSVHKAQWEAEAAEAQARALKDQRKQLEQEFLLKLEQEFLPDSELASSAEDPKVVPQALQESSDNDIANEQLDLSTEISAQAAVTDAAASQSASSDTATNWAKVLGAAKTAVQREKHRASRVRWAHRTQTLEEDRDRLAQEMKDFKSEQIAETMAKNKEVQAQWNQQTVALASDLLAKETQYWEGEMQRAMEEHTKQTEIEAARTLKAALAQQRLELEAAAKEEAKLAEPRSRPRLQWAAKMALEREKHRVNSVEWGKRVIMVEGELEAERTRLAQQLETHSQQKEEMEAERVQLSQQLQAHSEQMQQLEGERERLEQRADESSQREQEKEAELEQLSQQLQAHDEQVLQLESERAQLEQRAKESSQREEEKEAERVQLSQQLQAFTAQMQQLESESAQLEQRAGESNEREEEKEAERIQLSQQLQEYSEQMRKLEETQAQLAHQAKESSQREEETEADRAQLSQQLQAHSEHVQQLESERAELEQQAEESRRCEQEKEAERAQLSQQLAAYTEQIHELQNEQDGMSRQLGICTQREREIEEERARLEAAFAEQGLELEASMKVFHGPVPREMVDASLQLRDRVVQRSASAWAGSGSAAVRSLALVCGSGRGSCSRPGAATVRLAAVCHFAAACAPARAASSSARRGSGVTRVAAVRFGVAAGGAGGSAVRPRRRGAKCPAWHGVAAVRLGVAAEEAKLAEPRSRPRLQWAAKLALEREKHRVNSVEWGKRVIMVEGELEAERTRLAQQLETHSQQKEEMEAERVQLSQQLQAHSEQMQQLEGERERLEQRADKSSQREQEKEAELEQLSQQLQAHDEQVLQLESERAQLEQRAKESSQREEEKEAERVQLSQQLQAFTAQMQQLESESAQLEQRAGESNEREEEKEAERIQLSQQLQEYSEQMRKLEETQAQLAHQAKESSQREEETEADRAQLSQQLQAHSEHVQQLESERAELEQQAEESRRCEQEKEAERAQLSQQLAAYTEQIHELQNEQDGMSRQLGICTQREREIEEERARLEAAFAEQGLELEASMKEEAKLAEPRSRPRLQWAAKMALEREKHRVNSAQWDVDYQKMVQQLQDTEMFLQHQATAAMAKERKAQQRWNDERVKTKAEVQAAEAEYWEDKMNQALMQQRRQLLGLADEVHGSALGRHTHETEAVLEAERKKAQEELSRVRARQRWISAVALVRASKERLNRRQSRMRWVQRTNQLETVQGRLEQQLEDSEMFLQHQIAKLMTDVHTADTQFWENKLHQALSEERRQLLGLADEVAESVLDRQRNELEEVVTAEMTQVQDDLRNMRTRRRVRWVQRTNQLETAQGRLEQQLEDSEMFLQHQPVALAAKVCGAQVVDMKASAAATQKKKSNEQLSEERVKTKAEVQAAEAEYWEDKMNQALMQQRQQLLGLADEVHGSALGRHTHETEAVLEAERKKAQEELSRRTNQLETVQGRLEQQLEDSEMFLQHQPVALAAKVCGAQASAAATQKKKSNEQLSEERVKTKAEVQAAEAEYWEDKMNQALMQQRQQLLGLADEVHGSALGRHTHETEAVLEAERKKAQEELSRVRARQRWISAVAVVRASKERLNRRQSRVRWVQRTNQLETVQGRLEQQLEDSEMFLQHQRRALAAAEIRMGCFTAQPVALAAKECGAQVVDMKASAAATQKKKSNEQLLEERVKTKAEVQAAEAEYWEDKMNQALMQQRQQLLGLADEVHGSALGRHTHETEAVLEAERKKAQEELSRRTNQLETVQGRLEQQLEDSEMFLQHQPVALAAKVCGAQVVDMKASAAATQKKKSNEQLLEERVKTRQRCRPRRLRYWEDKMNQALMQQPSGNSAGLADEVHGSAWTRHTHETEAGAVGAAHEPAGDGPGEAGAAAGGLGDVPAAPAAEIRMGCFAAQPLALAAKASAAATQKKKSNEKLLEERVKTKAEVQAAEAEYWEDKMNQALMQQRRQLLGLADEVQGRHTHETEAVLEAERKKAQEELSRRTNQLQTVQGRLEQQLEDSEMFLQHQAKAAAAQQKKIQDVWLKEKETWKADMLSKEAQYWEAEVHQALQEQKKELLERAEVAHLEVLEQQRLQLEEEAEQCAEKLLVEQRCELVKEHEQQMARLAESAERHQRHQSEQLKTTTQHAQATEKHLDYLSKQLEASELFLQQQVVGTAAQHSKQRKEWQSEKQSYELKIVQVESELMEEVKRSSELASRLETVTKQLEATHSDLTEAEEHMVHLETVVSAQRSGQAASQPVPHAATAADMEGQAEKKENALPHEAQALRSTVAGEESREDGTEEGTVEGAASKGTAHKPMPRRRSIQALKEKDITAAADKLEAQLAAFVGQLKMTTTTQLEPSVSGEDRQRTVSGGVGGMRELFSLRSQIIELDAEYQMRSARTSSENRRSSTQGDKIRLWQKIEELKRKVTEVEEEAFGRVSAAQQREPKASEAVQPTEENESEHAIDEDMYHSKSDTPDKKGPVKQEFDMDVARLNEHLEKRFDRHVVL</sequence>
<protein>
    <submittedName>
        <fullName evidence="3">Uncharacterized protein</fullName>
    </submittedName>
</protein>
<evidence type="ECO:0000256" key="2">
    <source>
        <dbReference type="SAM" id="MobiDB-lite"/>
    </source>
</evidence>
<dbReference type="Proteomes" id="UP001190700">
    <property type="component" value="Unassembled WGS sequence"/>
</dbReference>
<feature type="compositionally biased region" description="Basic and acidic residues" evidence="2">
    <location>
        <begin position="924"/>
        <end position="939"/>
    </location>
</feature>
<feature type="region of interest" description="Disordered" evidence="2">
    <location>
        <begin position="405"/>
        <end position="427"/>
    </location>
</feature>
<feature type="compositionally biased region" description="Basic and acidic residues" evidence="2">
    <location>
        <begin position="359"/>
        <end position="382"/>
    </location>
</feature>
<feature type="compositionally biased region" description="Polar residues" evidence="2">
    <location>
        <begin position="815"/>
        <end position="824"/>
    </location>
</feature>